<evidence type="ECO:0000313" key="3">
    <source>
        <dbReference type="Proteomes" id="UP000298390"/>
    </source>
</evidence>
<feature type="region of interest" description="Disordered" evidence="1">
    <location>
        <begin position="106"/>
        <end position="126"/>
    </location>
</feature>
<comment type="caution">
    <text evidence="2">The sequence shown here is derived from an EMBL/GenBank/DDBJ whole genome shotgun (WGS) entry which is preliminary data.</text>
</comment>
<feature type="non-terminal residue" evidence="2">
    <location>
        <position position="1"/>
    </location>
</feature>
<feature type="compositionally biased region" description="Basic and acidic residues" evidence="1">
    <location>
        <begin position="469"/>
        <end position="487"/>
    </location>
</feature>
<sequence>NEHEGSGIKVPAPAGASTNARFVVHAAGHDVRAHTHRDDSKVVPVITHTDTTDAHACTSDVLRDSRPHRREANAQDEHEGSGLTVPAPAGASTNARFVVHAAGHDVRAHTHRDDSKVVPVTTHGKTADAHVRTSDMPCVFMNASRDGVHILTPDLCGPGDTQTGRAAQDLCDARTSPALNDRVDGDAADEEQAGREAEVKEKEGKGWEQMKRDEEEGRDGESKHEHNGSKTTVPAPAGVSTNSEFVVRTTGHGPRAYTHRDDSGVVPATVRVNTADARTSSRPGIAEPRKVQPAEVTELSLHGYAPCSRPAVLNTARLAAPTNLFSHLPPCVPHIDSMPTSGGSGDTQGSRAARDGPHAPASSAPQTATNVRASPASRTEGSADAINAGQAGEEREGKGYVTAKNEEEEGREANGQDEHEGSEPKGGPRPRSAQYIQIIGCTDTFKFNLPVAEGYGHLVEEVSDVIDDHDEHESSEHSEDDPDHQGDQDYETDSVVVEDYYETDSVVVEDYYETGDVVVEDYYESDSGSADDYDDYESEDPDYYSE</sequence>
<evidence type="ECO:0000313" key="2">
    <source>
        <dbReference type="EMBL" id="TFY50408.1"/>
    </source>
</evidence>
<proteinExistence type="predicted"/>
<feature type="region of interest" description="Disordered" evidence="1">
    <location>
        <begin position="511"/>
        <end position="546"/>
    </location>
</feature>
<feature type="region of interest" description="Disordered" evidence="1">
    <location>
        <begin position="57"/>
        <end position="89"/>
    </location>
</feature>
<name>A0A4Y9XL34_9APHY</name>
<dbReference type="AlphaFoldDB" id="A0A4Y9XL34"/>
<feature type="region of interest" description="Disordered" evidence="1">
    <location>
        <begin position="468"/>
        <end position="494"/>
    </location>
</feature>
<feature type="compositionally biased region" description="Polar residues" evidence="1">
    <location>
        <begin position="363"/>
        <end position="380"/>
    </location>
</feature>
<evidence type="ECO:0000256" key="1">
    <source>
        <dbReference type="SAM" id="MobiDB-lite"/>
    </source>
</evidence>
<dbReference type="EMBL" id="SEKV01001516">
    <property type="protein sequence ID" value="TFY50408.1"/>
    <property type="molecule type" value="Genomic_DNA"/>
</dbReference>
<feature type="region of interest" description="Disordered" evidence="1">
    <location>
        <begin position="336"/>
        <end position="431"/>
    </location>
</feature>
<protein>
    <submittedName>
        <fullName evidence="2">Uncharacterized protein</fullName>
    </submittedName>
</protein>
<feature type="compositionally biased region" description="Basic and acidic residues" evidence="1">
    <location>
        <begin position="106"/>
        <end position="116"/>
    </location>
</feature>
<dbReference type="Proteomes" id="UP000298390">
    <property type="component" value="Unassembled WGS sequence"/>
</dbReference>
<feature type="compositionally biased region" description="Basic and acidic residues" evidence="1">
    <location>
        <begin position="61"/>
        <end position="80"/>
    </location>
</feature>
<organism evidence="2 3">
    <name type="scientific">Rhodofomes roseus</name>
    <dbReference type="NCBI Taxonomy" id="34475"/>
    <lineage>
        <taxon>Eukaryota</taxon>
        <taxon>Fungi</taxon>
        <taxon>Dikarya</taxon>
        <taxon>Basidiomycota</taxon>
        <taxon>Agaricomycotina</taxon>
        <taxon>Agaricomycetes</taxon>
        <taxon>Polyporales</taxon>
        <taxon>Rhodofomes</taxon>
    </lineage>
</organism>
<gene>
    <name evidence="2" type="ORF">EVJ58_g11060</name>
</gene>
<feature type="compositionally biased region" description="Basic and acidic residues" evidence="1">
    <location>
        <begin position="411"/>
        <end position="423"/>
    </location>
</feature>
<feature type="compositionally biased region" description="Basic and acidic residues" evidence="1">
    <location>
        <begin position="192"/>
        <end position="228"/>
    </location>
</feature>
<accession>A0A4Y9XL34</accession>
<reference evidence="2 3" key="1">
    <citation type="submission" date="2019-01" db="EMBL/GenBank/DDBJ databases">
        <title>Genome sequencing of the rare red list fungi Fomitopsis rosea.</title>
        <authorList>
            <person name="Buettner E."/>
            <person name="Kellner H."/>
        </authorList>
    </citation>
    <scope>NUCLEOTIDE SEQUENCE [LARGE SCALE GENOMIC DNA]</scope>
    <source>
        <strain evidence="2 3">DSM 105464</strain>
    </source>
</reference>
<feature type="region of interest" description="Disordered" evidence="1">
    <location>
        <begin position="176"/>
        <end position="242"/>
    </location>
</feature>